<feature type="transmembrane region" description="Helical" evidence="13">
    <location>
        <begin position="123"/>
        <end position="143"/>
    </location>
</feature>
<dbReference type="GO" id="GO:0005975">
    <property type="term" value="P:carbohydrate metabolic process"/>
    <property type="evidence" value="ECO:0007669"/>
    <property type="project" value="InterPro"/>
</dbReference>
<dbReference type="OrthoDB" id="41266at2759"/>
<feature type="domain" description="GH16" evidence="14">
    <location>
        <begin position="331"/>
        <end position="427"/>
    </location>
</feature>
<evidence type="ECO:0000259" key="14">
    <source>
        <dbReference type="PROSITE" id="PS51762"/>
    </source>
</evidence>
<dbReference type="GO" id="GO:0005789">
    <property type="term" value="C:endoplasmic reticulum membrane"/>
    <property type="evidence" value="ECO:0007669"/>
    <property type="project" value="UniProtKB-SubCell"/>
</dbReference>
<dbReference type="EMBL" id="CACVBM020000666">
    <property type="protein sequence ID" value="CAA7022202.1"/>
    <property type="molecule type" value="Genomic_DNA"/>
</dbReference>
<evidence type="ECO:0000313" key="16">
    <source>
        <dbReference type="Proteomes" id="UP000467841"/>
    </source>
</evidence>
<keyword evidence="5" id="KW-0547">Nucleotide-binding</keyword>
<dbReference type="InterPro" id="IPR013320">
    <property type="entry name" value="ConA-like_dom_sf"/>
</dbReference>
<evidence type="ECO:0000256" key="4">
    <source>
        <dbReference type="ARBA" id="ARBA00022692"/>
    </source>
</evidence>
<dbReference type="GO" id="GO:0005525">
    <property type="term" value="F:GTP binding"/>
    <property type="evidence" value="ECO:0007669"/>
    <property type="project" value="UniProtKB-KW"/>
</dbReference>
<accession>A0A6D2I5C9</accession>
<evidence type="ECO:0000313" key="15">
    <source>
        <dbReference type="EMBL" id="CAA7022202.1"/>
    </source>
</evidence>
<evidence type="ECO:0000256" key="12">
    <source>
        <dbReference type="ARBA" id="ARBA00023295"/>
    </source>
</evidence>
<evidence type="ECO:0000256" key="3">
    <source>
        <dbReference type="ARBA" id="ARBA00020256"/>
    </source>
</evidence>
<dbReference type="SUPFAM" id="SSF52540">
    <property type="entry name" value="P-loop containing nucleoside triphosphate hydrolases"/>
    <property type="match status" value="1"/>
</dbReference>
<keyword evidence="10 13" id="KW-0472">Membrane</keyword>
<dbReference type="Gene3D" id="2.60.120.200">
    <property type="match status" value="1"/>
</dbReference>
<protein>
    <recommendedName>
        <fullName evidence="3">Signal recognition particle receptor subunit beta</fullName>
    </recommendedName>
</protein>
<evidence type="ECO:0000256" key="9">
    <source>
        <dbReference type="ARBA" id="ARBA00023134"/>
    </source>
</evidence>
<dbReference type="PROSITE" id="PS51762">
    <property type="entry name" value="GH16_2"/>
    <property type="match status" value="1"/>
</dbReference>
<keyword evidence="7" id="KW-0256">Endoplasmic reticulum</keyword>
<evidence type="ECO:0000256" key="6">
    <source>
        <dbReference type="ARBA" id="ARBA00022801"/>
    </source>
</evidence>
<evidence type="ECO:0000256" key="1">
    <source>
        <dbReference type="ARBA" id="ARBA00004389"/>
    </source>
</evidence>
<dbReference type="InterPro" id="IPR000757">
    <property type="entry name" value="Beta-glucanase-like"/>
</dbReference>
<dbReference type="GO" id="GO:0004553">
    <property type="term" value="F:hydrolase activity, hydrolyzing O-glycosyl compounds"/>
    <property type="evidence" value="ECO:0007669"/>
    <property type="project" value="InterPro"/>
</dbReference>
<gene>
    <name evidence="15" type="ORF">MERR_LOCUS9437</name>
</gene>
<keyword evidence="6" id="KW-0378">Hydrolase</keyword>
<dbReference type="InterPro" id="IPR019009">
    <property type="entry name" value="SRP_receptor_beta_su"/>
</dbReference>
<evidence type="ECO:0000256" key="11">
    <source>
        <dbReference type="ARBA" id="ARBA00023170"/>
    </source>
</evidence>
<keyword evidence="12" id="KW-0326">Glycosidase</keyword>
<keyword evidence="16" id="KW-1185">Reference proteome</keyword>
<evidence type="ECO:0000256" key="8">
    <source>
        <dbReference type="ARBA" id="ARBA00022989"/>
    </source>
</evidence>
<evidence type="ECO:0000256" key="2">
    <source>
        <dbReference type="ARBA" id="ARBA00005619"/>
    </source>
</evidence>
<keyword evidence="8 13" id="KW-1133">Transmembrane helix</keyword>
<organism evidence="15 16">
    <name type="scientific">Microthlaspi erraticum</name>
    <dbReference type="NCBI Taxonomy" id="1685480"/>
    <lineage>
        <taxon>Eukaryota</taxon>
        <taxon>Viridiplantae</taxon>
        <taxon>Streptophyta</taxon>
        <taxon>Embryophyta</taxon>
        <taxon>Tracheophyta</taxon>
        <taxon>Spermatophyta</taxon>
        <taxon>Magnoliopsida</taxon>
        <taxon>eudicotyledons</taxon>
        <taxon>Gunneridae</taxon>
        <taxon>Pentapetalae</taxon>
        <taxon>rosids</taxon>
        <taxon>malvids</taxon>
        <taxon>Brassicales</taxon>
        <taxon>Brassicaceae</taxon>
        <taxon>Coluteocarpeae</taxon>
        <taxon>Microthlaspi</taxon>
    </lineage>
</organism>
<dbReference type="Gene3D" id="3.40.50.300">
    <property type="entry name" value="P-loop containing nucleotide triphosphate hydrolases"/>
    <property type="match status" value="1"/>
</dbReference>
<keyword evidence="11" id="KW-0675">Receptor</keyword>
<comment type="similarity">
    <text evidence="2">Belongs to the SRP receptor beta subunit family.</text>
</comment>
<dbReference type="PROSITE" id="PS51417">
    <property type="entry name" value="ARF"/>
    <property type="match status" value="1"/>
</dbReference>
<keyword evidence="9" id="KW-0342">GTP-binding</keyword>
<comment type="subcellular location">
    <subcellularLocation>
        <location evidence="1">Endoplasmic reticulum membrane</location>
        <topology evidence="1">Single-pass membrane protein</topology>
    </subcellularLocation>
</comment>
<dbReference type="InterPro" id="IPR027417">
    <property type="entry name" value="P-loop_NTPase"/>
</dbReference>
<dbReference type="CDD" id="cd04105">
    <property type="entry name" value="SR_beta"/>
    <property type="match status" value="1"/>
</dbReference>
<dbReference type="AlphaFoldDB" id="A0A6D2I5C9"/>
<dbReference type="Pfam" id="PF09439">
    <property type="entry name" value="SRPRB"/>
    <property type="match status" value="1"/>
</dbReference>
<dbReference type="Proteomes" id="UP000467841">
    <property type="component" value="Unassembled WGS sequence"/>
</dbReference>
<evidence type="ECO:0000256" key="10">
    <source>
        <dbReference type="ARBA" id="ARBA00023136"/>
    </source>
</evidence>
<proteinExistence type="inferred from homology"/>
<evidence type="ECO:0000256" key="5">
    <source>
        <dbReference type="ARBA" id="ARBA00022741"/>
    </source>
</evidence>
<dbReference type="PANTHER" id="PTHR31062">
    <property type="entry name" value="XYLOGLUCAN ENDOTRANSGLUCOSYLASE/HYDROLASE PROTEIN 8-RELATED"/>
    <property type="match status" value="1"/>
</dbReference>
<dbReference type="InterPro" id="IPR044791">
    <property type="entry name" value="Beta-glucanase/XTH"/>
</dbReference>
<reference evidence="15" key="1">
    <citation type="submission" date="2020-01" db="EMBL/GenBank/DDBJ databases">
        <authorList>
            <person name="Mishra B."/>
        </authorList>
    </citation>
    <scope>NUCLEOTIDE SEQUENCE [LARGE SCALE GENOMIC DNA]</scope>
</reference>
<comment type="caution">
    <text evidence="15">The sequence shown here is derived from an EMBL/GenBank/DDBJ whole genome shotgun (WGS) entry which is preliminary data.</text>
</comment>
<sequence length="427" mass="47171">MFVWDLTKIPLVYFKIYGQASLCFIFTTTLSHLHGEQFSPASSPPFITDVPIFGCCRVSQQFVLLVIRSSLVAVNRYVLEAEEAKTGGGNKKEMENLEGLQILAEQWLHQGIEFVQEIPPSQLYAAIGVVLLTTVLFFSARLFRRTKSNTVLLSGLTGSGKTVLFYQLRDGSSHQGAVTSMEPNEGTFVLHTETTKKTKPVHLVDVPGHSRLRSKLEEYLPRAAVVVFVVDALEFLPNCRAASEYLYDILTNASVVKNKIPVLLCCNKTDKVTAHTKDFIRKQMEKEIEKLRASRSAVSTADIANDFTLGIEGEVFSFTHCLNKVTVAEASGLAGETDQILLSAHANDFNQDIDITWGDGRGNILNNGTLVNLALDQSSGSGFQSKAEYLYGKVDMLIKLVPGNSAGTVTTFYLKSQGLTWDSRQRR</sequence>
<dbReference type="Pfam" id="PF00722">
    <property type="entry name" value="Glyco_hydro_16"/>
    <property type="match status" value="1"/>
</dbReference>
<dbReference type="SUPFAM" id="SSF49899">
    <property type="entry name" value="Concanavalin A-like lectins/glucanases"/>
    <property type="match status" value="1"/>
</dbReference>
<evidence type="ECO:0000256" key="13">
    <source>
        <dbReference type="SAM" id="Phobius"/>
    </source>
</evidence>
<name>A0A6D2I5C9_9BRAS</name>
<evidence type="ECO:0000256" key="7">
    <source>
        <dbReference type="ARBA" id="ARBA00022824"/>
    </source>
</evidence>
<keyword evidence="4 13" id="KW-0812">Transmembrane</keyword>